<dbReference type="EMBL" id="FNCJ01000007">
    <property type="protein sequence ID" value="SDH16404.1"/>
    <property type="molecule type" value="Genomic_DNA"/>
</dbReference>
<evidence type="ECO:0000256" key="1">
    <source>
        <dbReference type="SAM" id="Phobius"/>
    </source>
</evidence>
<keyword evidence="1" id="KW-1133">Transmembrane helix</keyword>
<feature type="transmembrane region" description="Helical" evidence="1">
    <location>
        <begin position="54"/>
        <end position="75"/>
    </location>
</feature>
<feature type="transmembrane region" description="Helical" evidence="1">
    <location>
        <begin position="158"/>
        <end position="179"/>
    </location>
</feature>
<feature type="transmembrane region" description="Helical" evidence="1">
    <location>
        <begin position="185"/>
        <end position="202"/>
    </location>
</feature>
<name>A0A1G8A619_9BURK</name>
<dbReference type="Proteomes" id="UP000199706">
    <property type="component" value="Unassembled WGS sequence"/>
</dbReference>
<dbReference type="InterPro" id="IPR000326">
    <property type="entry name" value="PAP2/HPO"/>
</dbReference>
<dbReference type="PANTHER" id="PTHR14969:SF13">
    <property type="entry name" value="AT30094P"/>
    <property type="match status" value="1"/>
</dbReference>
<feature type="domain" description="Phosphatidic acid phosphatase type 2/haloperoxidase" evidence="2">
    <location>
        <begin position="87"/>
        <end position="200"/>
    </location>
</feature>
<dbReference type="InterPro" id="IPR036938">
    <property type="entry name" value="PAP2/HPO_sf"/>
</dbReference>
<protein>
    <submittedName>
        <fullName evidence="3">Undecaprenyl-diphosphatase</fullName>
    </submittedName>
</protein>
<keyword evidence="1" id="KW-0812">Transmembrane</keyword>
<keyword evidence="1" id="KW-0472">Membrane</keyword>
<gene>
    <name evidence="3" type="ORF">SAMN05216466_107321</name>
</gene>
<sequence length="233" mass="25708">MTTRPASQPRQLKNRQTDAAGRLDAMDYIEHLNSTLFLIINASLPARPALVTTAWFFAEYLIWVIPCGLVAAWLCGRGPWRRAAFRAALSALLAFLISYAIGLAWPHPRPFVLGIGTNLLEHAPDSSFPSDHLTLWWAIAFSLLVPAHRRHGLPQIRLTGLVLALLGLPMAWARIYLGVHYPLDMLGAVLVALIGASGVALCEGRVFDTLFGASERLYRFTFAPLIRLGCAKR</sequence>
<dbReference type="AlphaFoldDB" id="A0A1G8A619"/>
<dbReference type="Gene3D" id="1.20.144.10">
    <property type="entry name" value="Phosphatidic acid phosphatase type 2/haloperoxidase"/>
    <property type="match status" value="1"/>
</dbReference>
<organism evidence="3 4">
    <name type="scientific">Paraburkholderia phenazinium</name>
    <dbReference type="NCBI Taxonomy" id="60549"/>
    <lineage>
        <taxon>Bacteria</taxon>
        <taxon>Pseudomonadati</taxon>
        <taxon>Pseudomonadota</taxon>
        <taxon>Betaproteobacteria</taxon>
        <taxon>Burkholderiales</taxon>
        <taxon>Burkholderiaceae</taxon>
        <taxon>Paraburkholderia</taxon>
    </lineage>
</organism>
<dbReference type="GO" id="GO:0005886">
    <property type="term" value="C:plasma membrane"/>
    <property type="evidence" value="ECO:0007669"/>
    <property type="project" value="InterPro"/>
</dbReference>
<evidence type="ECO:0000313" key="4">
    <source>
        <dbReference type="Proteomes" id="UP000199706"/>
    </source>
</evidence>
<dbReference type="CDD" id="cd03385">
    <property type="entry name" value="PAP2_BcrC_like"/>
    <property type="match status" value="1"/>
</dbReference>
<feature type="transmembrane region" description="Helical" evidence="1">
    <location>
        <begin position="87"/>
        <end position="107"/>
    </location>
</feature>
<dbReference type="SUPFAM" id="SSF48317">
    <property type="entry name" value="Acid phosphatase/Vanadium-dependent haloperoxidase"/>
    <property type="match status" value="1"/>
</dbReference>
<dbReference type="Pfam" id="PF01569">
    <property type="entry name" value="PAP2"/>
    <property type="match status" value="1"/>
</dbReference>
<reference evidence="3 4" key="1">
    <citation type="submission" date="2016-10" db="EMBL/GenBank/DDBJ databases">
        <authorList>
            <person name="de Groot N.N."/>
        </authorList>
    </citation>
    <scope>NUCLEOTIDE SEQUENCE [LARGE SCALE GENOMIC DNA]</scope>
    <source>
        <strain evidence="3 4">LMG 2247</strain>
    </source>
</reference>
<dbReference type="SMART" id="SM00014">
    <property type="entry name" value="acidPPc"/>
    <property type="match status" value="1"/>
</dbReference>
<evidence type="ECO:0000313" key="3">
    <source>
        <dbReference type="EMBL" id="SDH16404.1"/>
    </source>
</evidence>
<feature type="transmembrane region" description="Helical" evidence="1">
    <location>
        <begin position="127"/>
        <end position="146"/>
    </location>
</feature>
<dbReference type="GO" id="GO:0050380">
    <property type="term" value="F:undecaprenyl-diphosphatase activity"/>
    <property type="evidence" value="ECO:0007669"/>
    <property type="project" value="InterPro"/>
</dbReference>
<proteinExistence type="predicted"/>
<evidence type="ECO:0000259" key="2">
    <source>
        <dbReference type="SMART" id="SM00014"/>
    </source>
</evidence>
<dbReference type="InterPro" id="IPR033879">
    <property type="entry name" value="UPP_Pase"/>
</dbReference>
<accession>A0A1G8A619</accession>
<dbReference type="PANTHER" id="PTHR14969">
    <property type="entry name" value="SPHINGOSINE-1-PHOSPHATE PHOSPHOHYDROLASE"/>
    <property type="match status" value="1"/>
</dbReference>